<dbReference type="GO" id="GO:0005774">
    <property type="term" value="C:vacuolar membrane"/>
    <property type="evidence" value="ECO:0007669"/>
    <property type="project" value="UniProtKB-ARBA"/>
</dbReference>
<protein>
    <submittedName>
        <fullName evidence="13">7578_t:CDS:1</fullName>
    </submittedName>
</protein>
<dbReference type="Proteomes" id="UP000789375">
    <property type="component" value="Unassembled WGS sequence"/>
</dbReference>
<evidence type="ECO:0000259" key="12">
    <source>
        <dbReference type="Pfam" id="PF03733"/>
    </source>
</evidence>
<dbReference type="InterPro" id="IPR004837">
    <property type="entry name" value="NaCa_Exmemb"/>
</dbReference>
<dbReference type="Gene3D" id="1.20.1420.30">
    <property type="entry name" value="NCX, central ion-binding region"/>
    <property type="match status" value="2"/>
</dbReference>
<evidence type="ECO:0000259" key="11">
    <source>
        <dbReference type="Pfam" id="PF01699"/>
    </source>
</evidence>
<feature type="transmembrane region" description="Helical" evidence="10">
    <location>
        <begin position="811"/>
        <end position="830"/>
    </location>
</feature>
<evidence type="ECO:0000256" key="7">
    <source>
        <dbReference type="ARBA" id="ARBA00023065"/>
    </source>
</evidence>
<evidence type="ECO:0000256" key="1">
    <source>
        <dbReference type="ARBA" id="ARBA00004127"/>
    </source>
</evidence>
<accession>A0A9N9B8C4</accession>
<keyword evidence="8 10" id="KW-0472">Membrane</keyword>
<dbReference type="Pfam" id="PF03733">
    <property type="entry name" value="YccF"/>
    <property type="match status" value="1"/>
</dbReference>
<feature type="domain" description="Inner membrane component" evidence="12">
    <location>
        <begin position="124"/>
        <end position="174"/>
    </location>
</feature>
<evidence type="ECO:0000313" key="13">
    <source>
        <dbReference type="EMBL" id="CAG8558892.1"/>
    </source>
</evidence>
<feature type="compositionally biased region" description="Basic residues" evidence="9">
    <location>
        <begin position="62"/>
        <end position="72"/>
    </location>
</feature>
<dbReference type="Pfam" id="PF01699">
    <property type="entry name" value="Na_Ca_ex"/>
    <property type="match status" value="2"/>
</dbReference>
<comment type="caution">
    <text evidence="13">The sequence shown here is derived from an EMBL/GenBank/DDBJ whole genome shotgun (WGS) entry which is preliminary data.</text>
</comment>
<dbReference type="InterPro" id="IPR005185">
    <property type="entry name" value="YccF"/>
</dbReference>
<evidence type="ECO:0000256" key="6">
    <source>
        <dbReference type="ARBA" id="ARBA00022989"/>
    </source>
</evidence>
<gene>
    <name evidence="13" type="ORF">FMOSSE_LOCUS6855</name>
</gene>
<organism evidence="13 14">
    <name type="scientific">Funneliformis mosseae</name>
    <name type="common">Endomycorrhizal fungus</name>
    <name type="synonym">Glomus mosseae</name>
    <dbReference type="NCBI Taxonomy" id="27381"/>
    <lineage>
        <taxon>Eukaryota</taxon>
        <taxon>Fungi</taxon>
        <taxon>Fungi incertae sedis</taxon>
        <taxon>Mucoromycota</taxon>
        <taxon>Glomeromycotina</taxon>
        <taxon>Glomeromycetes</taxon>
        <taxon>Glomerales</taxon>
        <taxon>Glomeraceae</taxon>
        <taxon>Funneliformis</taxon>
    </lineage>
</organism>
<dbReference type="PANTHER" id="PTHR31503:SF10">
    <property type="entry name" value="VNX1 PROTEIN"/>
    <property type="match status" value="1"/>
</dbReference>
<evidence type="ECO:0000313" key="14">
    <source>
        <dbReference type="Proteomes" id="UP000789375"/>
    </source>
</evidence>
<feature type="transmembrane region" description="Helical" evidence="10">
    <location>
        <begin position="785"/>
        <end position="804"/>
    </location>
</feature>
<evidence type="ECO:0000256" key="5">
    <source>
        <dbReference type="ARBA" id="ARBA00022692"/>
    </source>
</evidence>
<feature type="domain" description="Sodium/calcium exchanger membrane region" evidence="11">
    <location>
        <begin position="356"/>
        <end position="527"/>
    </location>
</feature>
<dbReference type="GO" id="GO:0006874">
    <property type="term" value="P:intracellular calcium ion homeostasis"/>
    <property type="evidence" value="ECO:0007669"/>
    <property type="project" value="TreeGrafter"/>
</dbReference>
<dbReference type="InterPro" id="IPR004713">
    <property type="entry name" value="CaH_exchang"/>
</dbReference>
<feature type="transmembrane region" description="Helical" evidence="10">
    <location>
        <begin position="676"/>
        <end position="700"/>
    </location>
</feature>
<evidence type="ECO:0000256" key="2">
    <source>
        <dbReference type="ARBA" id="ARBA00008170"/>
    </source>
</evidence>
<feature type="domain" description="Sodium/calcium exchanger membrane region" evidence="11">
    <location>
        <begin position="676"/>
        <end position="827"/>
    </location>
</feature>
<keyword evidence="3" id="KW-0813">Transport</keyword>
<feature type="transmembrane region" description="Helical" evidence="10">
    <location>
        <begin position="712"/>
        <end position="733"/>
    </location>
</feature>
<dbReference type="PANTHER" id="PTHR31503">
    <property type="entry name" value="VACUOLAR CALCIUM ION TRANSPORTER"/>
    <property type="match status" value="1"/>
</dbReference>
<feature type="transmembrane region" description="Helical" evidence="10">
    <location>
        <begin position="441"/>
        <end position="461"/>
    </location>
</feature>
<evidence type="ECO:0000256" key="8">
    <source>
        <dbReference type="ARBA" id="ARBA00023136"/>
    </source>
</evidence>
<dbReference type="GO" id="GO:0015369">
    <property type="term" value="F:calcium:proton antiporter activity"/>
    <property type="evidence" value="ECO:0007669"/>
    <property type="project" value="TreeGrafter"/>
</dbReference>
<dbReference type="FunFam" id="1.20.1420.30:FF:000014">
    <property type="entry name" value="Cation/H+ exchanger protein 2"/>
    <property type="match status" value="1"/>
</dbReference>
<keyword evidence="4" id="KW-0597">Phosphoprotein</keyword>
<evidence type="ECO:0000256" key="3">
    <source>
        <dbReference type="ARBA" id="ARBA00022448"/>
    </source>
</evidence>
<feature type="transmembrane region" description="Helical" evidence="10">
    <location>
        <begin position="508"/>
        <end position="528"/>
    </location>
</feature>
<feature type="compositionally biased region" description="Low complexity" evidence="9">
    <location>
        <begin position="48"/>
        <end position="60"/>
    </location>
</feature>
<sequence length="838" mass="93097">MSQNNSESHRLSGGGDIRSGSPTNNNLLGDGSRNHNQPSAILMGSSPTNINNTNATTGGNHRPSHRLTRRKSQAPSSEDAINATHPFGFSLWKPALYKKSRSITRNANSALHSTPSSDLYPYPGNILWTISCGWLLALISFIISIFLLFTPGGGYKYARVLRELSYYIFWPFGKYVERSEVEDEEWFAADEDLRRRQRQQQERVGNMNHNDFFMARDTSMIITGIERESATGGSEVTGGYTTDEDINSERRPLLGRTKSYERNRKNNITMRNLKKFNLFKTIREIGFAGVVYYFWFFLIIAPMFLLISALCWLCVFSIPMAKLTFVLSRHLRKYPLSLHFKPGSSLSLLTNQLIPLSYFIGMAVASISAQSSAGLGAVINATFGSIVEIILYAITLVEGKGKVAEGSIIGSLMAGVLLMPGVSMISSGFKRKEQKFNAKSAGVTSTMLIMAIIGALTPTLFFQTYAPYEMTCVPCKGYTQLTDECQLCTHVQVDPTSTSLYKERVKPLMLFCSVILVLSYVIGLWFTLRTHAALVWQTGHHANTFVDNSNSRSTSIYKKIVPEYILQQLLPHPNPHDTPSQHLHPSNSHSNTLHPSSHNASTTSTLPQRPNSVPGPSSHPIVQNNIHNLDHLATLTSQGHFIPSNASLIRFAHEPEEEEEPSGHDSPNWSKVKSGIVLLSCTALYSLIAEILVGNVGVVLNNFTVTEKFLGLTLFALVPNVTEFVNAMSFALYGNIALSMEIGSAYALQVCLLQIPAMVAFSAWYNSDRSDEEDISNKTFTLVFPRWDVFSVVFSVFLLTYTYIEGKSNYFKGSILILSYSVLMAGFFYAPDNGDKNY</sequence>
<keyword evidence="14" id="KW-1185">Reference proteome</keyword>
<proteinExistence type="inferred from homology"/>
<dbReference type="InterPro" id="IPR044880">
    <property type="entry name" value="NCX_ion-bd_dom_sf"/>
</dbReference>
<keyword evidence="7" id="KW-0406">Ion transport</keyword>
<feature type="transmembrane region" description="Helical" evidence="10">
    <location>
        <begin position="408"/>
        <end position="429"/>
    </location>
</feature>
<evidence type="ECO:0000256" key="4">
    <source>
        <dbReference type="ARBA" id="ARBA00022553"/>
    </source>
</evidence>
<feature type="region of interest" description="Disordered" evidence="9">
    <location>
        <begin position="1"/>
        <end position="81"/>
    </location>
</feature>
<reference evidence="13" key="1">
    <citation type="submission" date="2021-06" db="EMBL/GenBank/DDBJ databases">
        <authorList>
            <person name="Kallberg Y."/>
            <person name="Tangrot J."/>
            <person name="Rosling A."/>
        </authorList>
    </citation>
    <scope>NUCLEOTIDE SEQUENCE</scope>
    <source>
        <strain evidence="13">87-6 pot B 2015</strain>
    </source>
</reference>
<feature type="transmembrane region" description="Helical" evidence="10">
    <location>
        <begin position="290"/>
        <end position="318"/>
    </location>
</feature>
<feature type="transmembrane region" description="Helical" evidence="10">
    <location>
        <begin position="377"/>
        <end position="396"/>
    </location>
</feature>
<name>A0A9N9B8C4_FUNMO</name>
<keyword evidence="5 10" id="KW-0812">Transmembrane</keyword>
<dbReference type="EMBL" id="CAJVPP010001495">
    <property type="protein sequence ID" value="CAG8558892.1"/>
    <property type="molecule type" value="Genomic_DNA"/>
</dbReference>
<evidence type="ECO:0000256" key="9">
    <source>
        <dbReference type="SAM" id="MobiDB-lite"/>
    </source>
</evidence>
<comment type="similarity">
    <text evidence="2">Belongs to the Ca(2+):cation antiporter (CaCA) (TC 2.A.19) family.</text>
</comment>
<feature type="compositionally biased region" description="Polar residues" evidence="9">
    <location>
        <begin position="577"/>
        <end position="623"/>
    </location>
</feature>
<feature type="region of interest" description="Disordered" evidence="9">
    <location>
        <begin position="570"/>
        <end position="623"/>
    </location>
</feature>
<dbReference type="AlphaFoldDB" id="A0A9N9B8C4"/>
<feature type="transmembrane region" description="Helical" evidence="10">
    <location>
        <begin position="126"/>
        <end position="149"/>
    </location>
</feature>
<feature type="transmembrane region" description="Helical" evidence="10">
    <location>
        <begin position="346"/>
        <end position="365"/>
    </location>
</feature>
<feature type="transmembrane region" description="Helical" evidence="10">
    <location>
        <begin position="745"/>
        <end position="765"/>
    </location>
</feature>
<comment type="subcellular location">
    <subcellularLocation>
        <location evidence="1">Endomembrane system</location>
        <topology evidence="1">Multi-pass membrane protein</topology>
    </subcellularLocation>
</comment>
<evidence type="ECO:0000256" key="10">
    <source>
        <dbReference type="SAM" id="Phobius"/>
    </source>
</evidence>
<dbReference type="GO" id="GO:0012505">
    <property type="term" value="C:endomembrane system"/>
    <property type="evidence" value="ECO:0007669"/>
    <property type="project" value="UniProtKB-SubCell"/>
</dbReference>
<keyword evidence="6 10" id="KW-1133">Transmembrane helix</keyword>